<dbReference type="PROSITE" id="PS50103">
    <property type="entry name" value="ZF_C3H1"/>
    <property type="match status" value="1"/>
</dbReference>
<keyword evidence="1" id="KW-0862">Zinc</keyword>
<gene>
    <name evidence="5" type="ORF">D9757_009962</name>
</gene>
<keyword evidence="1" id="KW-0863">Zinc-finger</keyword>
<evidence type="ECO:0000259" key="4">
    <source>
        <dbReference type="PROSITE" id="PS50103"/>
    </source>
</evidence>
<keyword evidence="6" id="KW-1185">Reference proteome</keyword>
<evidence type="ECO:0000313" key="5">
    <source>
        <dbReference type="EMBL" id="KAF5375461.1"/>
    </source>
</evidence>
<evidence type="ECO:0000256" key="3">
    <source>
        <dbReference type="SAM" id="Phobius"/>
    </source>
</evidence>
<sequence>MQEDPPVLLNRLSATRYRGNNLTLQNPHFADPVWHSPKNSRAGISQRHLPYSKFEPSLQRRISLTTTPNPQVSSSMSTFSTPFTLNLSSSNKREKLPDESDDDDEPHSSRPKIDITALPWSSRTSSVQLSPELEKTRVILENFSRNPKLVKASILSQPDCPPFSSEDWENLIAGKPTNLTTSSRVSTLLRSNEKRKSLATSSLNLAPKPRVKPYLAMATGSSLGTAILIIAAIFAFPHRISELNAYRTHISQLFSCTPSSSHSRVINYDKAACLRVSQTRRYLLSSFGNFNNLNIRWIQAPSWGGNNRFSSTSGVGKSRRDTCHRWNKKRCPNTASACRYAHVCGKCRSNGHVKSNCKKSESNKD</sequence>
<keyword evidence="3" id="KW-0472">Membrane</keyword>
<dbReference type="Proteomes" id="UP000518752">
    <property type="component" value="Unassembled WGS sequence"/>
</dbReference>
<organism evidence="5 6">
    <name type="scientific">Collybiopsis confluens</name>
    <dbReference type="NCBI Taxonomy" id="2823264"/>
    <lineage>
        <taxon>Eukaryota</taxon>
        <taxon>Fungi</taxon>
        <taxon>Dikarya</taxon>
        <taxon>Basidiomycota</taxon>
        <taxon>Agaricomycotina</taxon>
        <taxon>Agaricomycetes</taxon>
        <taxon>Agaricomycetidae</taxon>
        <taxon>Agaricales</taxon>
        <taxon>Marasmiineae</taxon>
        <taxon>Omphalotaceae</taxon>
        <taxon>Collybiopsis</taxon>
    </lineage>
</organism>
<evidence type="ECO:0000256" key="2">
    <source>
        <dbReference type="SAM" id="MobiDB-lite"/>
    </source>
</evidence>
<evidence type="ECO:0000256" key="1">
    <source>
        <dbReference type="PROSITE-ProRule" id="PRU00723"/>
    </source>
</evidence>
<feature type="transmembrane region" description="Helical" evidence="3">
    <location>
        <begin position="214"/>
        <end position="236"/>
    </location>
</feature>
<dbReference type="AlphaFoldDB" id="A0A8H5H2H6"/>
<name>A0A8H5H2H6_9AGAR</name>
<feature type="zinc finger region" description="C3H1-type" evidence="1">
    <location>
        <begin position="317"/>
        <end position="345"/>
    </location>
</feature>
<dbReference type="GO" id="GO:0008270">
    <property type="term" value="F:zinc ion binding"/>
    <property type="evidence" value="ECO:0007669"/>
    <property type="project" value="UniProtKB-KW"/>
</dbReference>
<feature type="region of interest" description="Disordered" evidence="2">
    <location>
        <begin position="66"/>
        <end position="117"/>
    </location>
</feature>
<keyword evidence="3" id="KW-1133">Transmembrane helix</keyword>
<feature type="compositionally biased region" description="Low complexity" evidence="2">
    <location>
        <begin position="73"/>
        <end position="84"/>
    </location>
</feature>
<proteinExistence type="predicted"/>
<accession>A0A8H5H2H6</accession>
<keyword evidence="3" id="KW-0812">Transmembrane</keyword>
<dbReference type="OrthoDB" id="2355984at2759"/>
<keyword evidence="1" id="KW-0479">Metal-binding</keyword>
<dbReference type="InterPro" id="IPR000571">
    <property type="entry name" value="Znf_CCCH"/>
</dbReference>
<dbReference type="EMBL" id="JAACJN010000097">
    <property type="protein sequence ID" value="KAF5375461.1"/>
    <property type="molecule type" value="Genomic_DNA"/>
</dbReference>
<reference evidence="5 6" key="1">
    <citation type="journal article" date="2020" name="ISME J.">
        <title>Uncovering the hidden diversity of litter-decomposition mechanisms in mushroom-forming fungi.</title>
        <authorList>
            <person name="Floudas D."/>
            <person name="Bentzer J."/>
            <person name="Ahren D."/>
            <person name="Johansson T."/>
            <person name="Persson P."/>
            <person name="Tunlid A."/>
        </authorList>
    </citation>
    <scope>NUCLEOTIDE SEQUENCE [LARGE SCALE GENOMIC DNA]</scope>
    <source>
        <strain evidence="5 6">CBS 406.79</strain>
    </source>
</reference>
<feature type="domain" description="C3H1-type" evidence="4">
    <location>
        <begin position="317"/>
        <end position="345"/>
    </location>
</feature>
<evidence type="ECO:0000313" key="6">
    <source>
        <dbReference type="Proteomes" id="UP000518752"/>
    </source>
</evidence>
<protein>
    <recommendedName>
        <fullName evidence="4">C3H1-type domain-containing protein</fullName>
    </recommendedName>
</protein>
<comment type="caution">
    <text evidence="5">The sequence shown here is derived from an EMBL/GenBank/DDBJ whole genome shotgun (WGS) entry which is preliminary data.</text>
</comment>